<keyword evidence="1" id="KW-0732">Signal</keyword>
<evidence type="ECO:0000313" key="2">
    <source>
        <dbReference type="EMBL" id="NEX63179.1"/>
    </source>
</evidence>
<dbReference type="EMBL" id="JAAIVB010000068">
    <property type="protein sequence ID" value="NEX63179.1"/>
    <property type="molecule type" value="Genomic_DNA"/>
</dbReference>
<accession>A0A6B3SYN6</accession>
<organism evidence="2 3">
    <name type="scientific">Noviherbaspirillum galbum</name>
    <dbReference type="NCBI Taxonomy" id="2709383"/>
    <lineage>
        <taxon>Bacteria</taxon>
        <taxon>Pseudomonadati</taxon>
        <taxon>Pseudomonadota</taxon>
        <taxon>Betaproteobacteria</taxon>
        <taxon>Burkholderiales</taxon>
        <taxon>Oxalobacteraceae</taxon>
        <taxon>Noviherbaspirillum</taxon>
    </lineage>
</organism>
<gene>
    <name evidence="2" type="ORF">G3574_19020</name>
</gene>
<comment type="caution">
    <text evidence="2">The sequence shown here is derived from an EMBL/GenBank/DDBJ whole genome shotgun (WGS) entry which is preliminary data.</text>
</comment>
<dbReference type="RefSeq" id="WP_163966729.1">
    <property type="nucleotide sequence ID" value="NZ_JAAIVB010000068.1"/>
</dbReference>
<proteinExistence type="predicted"/>
<dbReference type="Proteomes" id="UP000482155">
    <property type="component" value="Unassembled WGS sequence"/>
</dbReference>
<dbReference type="AlphaFoldDB" id="A0A6B3SYN6"/>
<evidence type="ECO:0008006" key="4">
    <source>
        <dbReference type="Google" id="ProtNLM"/>
    </source>
</evidence>
<evidence type="ECO:0000256" key="1">
    <source>
        <dbReference type="SAM" id="SignalP"/>
    </source>
</evidence>
<evidence type="ECO:0000313" key="3">
    <source>
        <dbReference type="Proteomes" id="UP000482155"/>
    </source>
</evidence>
<protein>
    <recommendedName>
        <fullName evidence="4">Lipoprotein</fullName>
    </recommendedName>
</protein>
<keyword evidence="3" id="KW-1185">Reference proteome</keyword>
<dbReference type="PROSITE" id="PS51257">
    <property type="entry name" value="PROKAR_LIPOPROTEIN"/>
    <property type="match status" value="1"/>
</dbReference>
<feature type="signal peptide" evidence="1">
    <location>
        <begin position="1"/>
        <end position="17"/>
    </location>
</feature>
<sequence length="63" mass="6252">MKTIIIIASAFLMAACAGTGGRTSSGSNMGYGASSSGSEAGTSMSGNYYGNRHDMAGDPYFGG</sequence>
<name>A0A6B3SYN6_9BURK</name>
<feature type="chain" id="PRO_5025352683" description="Lipoprotein" evidence="1">
    <location>
        <begin position="18"/>
        <end position="63"/>
    </location>
</feature>
<reference evidence="2 3" key="1">
    <citation type="submission" date="2020-02" db="EMBL/GenBank/DDBJ databases">
        <authorList>
            <person name="Kim M.K."/>
        </authorList>
    </citation>
    <scope>NUCLEOTIDE SEQUENCE [LARGE SCALE GENOMIC DNA]</scope>
    <source>
        <strain evidence="2 3">17J57-3</strain>
    </source>
</reference>